<dbReference type="PANTHER" id="PTHR11699">
    <property type="entry name" value="ALDEHYDE DEHYDROGENASE-RELATED"/>
    <property type="match status" value="1"/>
</dbReference>
<dbReference type="AlphaFoldDB" id="A0A977XCQ2"/>
<evidence type="ECO:0000256" key="1">
    <source>
        <dbReference type="ARBA" id="ARBA00009986"/>
    </source>
</evidence>
<reference evidence="4" key="1">
    <citation type="submission" date="2022-08" db="EMBL/GenBank/DDBJ databases">
        <authorList>
            <person name="Jeong W.-J."/>
            <person name="Lim J.-M."/>
        </authorList>
    </citation>
    <scope>NUCLEOTIDE SEQUENCE</scope>
</reference>
<sequence length="563" mass="60347">MNSIVSSITKYLPGQTHRSLSHCRLKPFRRHFSPSCTPRSKHHGLWINDRSRPALKGLTHTLQNPATRKDLGHVVSIAEAQDIDVAVEAAESSFHSGVWSRETDVKGRSKVLLNMAHGLEKRLPELSRLESLQTGRPLREMRAQLSRLPEWFEYFAALVRTEEGSLPPFPGPYLNYVRRVPLGVCALLTPWNHPLLIAVKKLAPALAGGNSVVLKPPELAPLAVLALGEIARDAGLPPGVLNIVPGQGKVAGRALAAHPRVRKVDLTGGTDTGRMTACVAGKNLAKVVAELGGKTPMLVFPDVDVDEAVNMCAFGAFVAAGQTCVSGSRLLVHESIFDDFAARFAAKAQGLRLGDPLHLETDVGPLISRAQLERVHGFVERAKTEGATVLCGGLGSIASSSSSSPTTPTPTPVRGASPLQSLPRHLASGFFYPPTALTGVHPDMEIMQEEVFGPVVCLLPFASESEAVALANRSPYGLGASVHTKCGRRAHRVADSLQAGVIWLNEHHRNAPASPWGGVTAASGLGRENGREAWMDYTQSKSVVVGYAEGAFDWFSQRGARYG</sequence>
<dbReference type="FunFam" id="3.40.309.10:FF:000009">
    <property type="entry name" value="Aldehyde dehydrogenase A"/>
    <property type="match status" value="1"/>
</dbReference>
<dbReference type="Gene3D" id="3.40.605.10">
    <property type="entry name" value="Aldehyde Dehydrogenase, Chain A, domain 1"/>
    <property type="match status" value="1"/>
</dbReference>
<dbReference type="InterPro" id="IPR016163">
    <property type="entry name" value="Ald_DH_C"/>
</dbReference>
<evidence type="ECO:0000259" key="3">
    <source>
        <dbReference type="Pfam" id="PF00171"/>
    </source>
</evidence>
<dbReference type="InterPro" id="IPR016162">
    <property type="entry name" value="Ald_DH_N"/>
</dbReference>
<keyword evidence="2" id="KW-0560">Oxidoreductase</keyword>
<evidence type="ECO:0000313" key="4">
    <source>
        <dbReference type="EMBL" id="UXO97920.1"/>
    </source>
</evidence>
<proteinExistence type="evidence at transcript level"/>
<comment type="similarity">
    <text evidence="1">Belongs to the aldehyde dehydrogenase family.</text>
</comment>
<gene>
    <name evidence="4" type="primary">ALDH2</name>
</gene>
<dbReference type="GO" id="GO:0016620">
    <property type="term" value="F:oxidoreductase activity, acting on the aldehyde or oxo group of donors, NAD or NADP as acceptor"/>
    <property type="evidence" value="ECO:0007669"/>
    <property type="project" value="InterPro"/>
</dbReference>
<protein>
    <submittedName>
        <fullName evidence="4">Aldehyde dehydrogenase 2</fullName>
    </submittedName>
</protein>
<feature type="domain" description="Aldehyde dehydrogenase" evidence="3">
    <location>
        <begin position="423"/>
        <end position="543"/>
    </location>
</feature>
<accession>A0A977XCQ2</accession>
<organism evidence="4">
    <name type="scientific">Microchloropsis salina</name>
    <dbReference type="NCBI Taxonomy" id="2511165"/>
    <lineage>
        <taxon>Eukaryota</taxon>
        <taxon>Sar</taxon>
        <taxon>Stramenopiles</taxon>
        <taxon>Ochrophyta</taxon>
        <taxon>Eustigmatophyceae</taxon>
        <taxon>Eustigmatales</taxon>
        <taxon>Monodopsidaceae</taxon>
        <taxon>Microchloropsis</taxon>
    </lineage>
</organism>
<dbReference type="SUPFAM" id="SSF53720">
    <property type="entry name" value="ALDH-like"/>
    <property type="match status" value="1"/>
</dbReference>
<dbReference type="Pfam" id="PF00171">
    <property type="entry name" value="Aldedh"/>
    <property type="match status" value="2"/>
</dbReference>
<dbReference type="InterPro" id="IPR015590">
    <property type="entry name" value="Aldehyde_DH_dom"/>
</dbReference>
<dbReference type="InterPro" id="IPR016161">
    <property type="entry name" value="Ald_DH/histidinol_DH"/>
</dbReference>
<dbReference type="EMBL" id="OP168501">
    <property type="protein sequence ID" value="UXO97920.1"/>
    <property type="molecule type" value="mRNA"/>
</dbReference>
<name>A0A977XCQ2_9STRA</name>
<feature type="domain" description="Aldehyde dehydrogenase" evidence="3">
    <location>
        <begin position="62"/>
        <end position="394"/>
    </location>
</feature>
<dbReference type="FunFam" id="3.40.605.10:FF:000007">
    <property type="entry name" value="NAD/NADP-dependent betaine aldehyde dehydrogenase"/>
    <property type="match status" value="1"/>
</dbReference>
<evidence type="ECO:0000256" key="2">
    <source>
        <dbReference type="ARBA" id="ARBA00023002"/>
    </source>
</evidence>
<dbReference type="Gene3D" id="3.40.309.10">
    <property type="entry name" value="Aldehyde Dehydrogenase, Chain A, domain 2"/>
    <property type="match status" value="1"/>
</dbReference>